<keyword evidence="3" id="KW-1185">Reference proteome</keyword>
<dbReference type="InterPro" id="IPR006224">
    <property type="entry name" value="PsdUridine_synth_RluA-like_CS"/>
</dbReference>
<evidence type="ECO:0000313" key="3">
    <source>
        <dbReference type="Proteomes" id="UP000647183"/>
    </source>
</evidence>
<dbReference type="Gene3D" id="3.30.2350.10">
    <property type="entry name" value="Pseudouridine synthase"/>
    <property type="match status" value="1"/>
</dbReference>
<dbReference type="EMBL" id="JACSQJ010000001">
    <property type="protein sequence ID" value="MBD7986866.1"/>
    <property type="molecule type" value="Genomic_DNA"/>
</dbReference>
<accession>A0ABR8UFQ4</accession>
<name>A0ABR8UFQ4_9GAMM</name>
<evidence type="ECO:0000313" key="2">
    <source>
        <dbReference type="EMBL" id="MBD7986866.1"/>
    </source>
</evidence>
<proteinExistence type="predicted"/>
<dbReference type="RefSeq" id="WP_191728110.1">
    <property type="nucleotide sequence ID" value="NZ_JACSQJ010000001.1"/>
</dbReference>
<dbReference type="PROSITE" id="PS01129">
    <property type="entry name" value="PSI_RLU"/>
    <property type="match status" value="1"/>
</dbReference>
<organism evidence="2 3">
    <name type="scientific">Luteimonas colneyensis</name>
    <dbReference type="NCBI Taxonomy" id="2762230"/>
    <lineage>
        <taxon>Bacteria</taxon>
        <taxon>Pseudomonadati</taxon>
        <taxon>Pseudomonadota</taxon>
        <taxon>Gammaproteobacteria</taxon>
        <taxon>Lysobacterales</taxon>
        <taxon>Lysobacteraceae</taxon>
        <taxon>Luteimonas</taxon>
    </lineage>
</organism>
<dbReference type="PANTHER" id="PTHR21600">
    <property type="entry name" value="MITOCHONDRIAL RNA PSEUDOURIDINE SYNTHASE"/>
    <property type="match status" value="1"/>
</dbReference>
<evidence type="ECO:0000259" key="1">
    <source>
        <dbReference type="Pfam" id="PF00849"/>
    </source>
</evidence>
<dbReference type="Pfam" id="PF00849">
    <property type="entry name" value="PseudoU_synth_2"/>
    <property type="match status" value="1"/>
</dbReference>
<dbReference type="Proteomes" id="UP000647183">
    <property type="component" value="Unassembled WGS sequence"/>
</dbReference>
<dbReference type="PANTHER" id="PTHR21600:SF84">
    <property type="entry name" value="PSEUDOURIDINE SYNTHASE RSUA_RLUA-LIKE DOMAIN-CONTAINING PROTEIN"/>
    <property type="match status" value="1"/>
</dbReference>
<dbReference type="InterPro" id="IPR020103">
    <property type="entry name" value="PsdUridine_synth_cat_dom_sf"/>
</dbReference>
<reference evidence="2 3" key="1">
    <citation type="submission" date="2020-08" db="EMBL/GenBank/DDBJ databases">
        <title>A Genomic Blueprint of the Chicken Gut Microbiome.</title>
        <authorList>
            <person name="Gilroy R."/>
            <person name="Ravi A."/>
            <person name="Getino M."/>
            <person name="Pursley I."/>
            <person name="Horton D.L."/>
            <person name="Alikhan N.-F."/>
            <person name="Baker D."/>
            <person name="Gharbi K."/>
            <person name="Hall N."/>
            <person name="Watson M."/>
            <person name="Adriaenssens E.M."/>
            <person name="Foster-Nyarko E."/>
            <person name="Jarju S."/>
            <person name="Secka A."/>
            <person name="Antonio M."/>
            <person name="Oren A."/>
            <person name="Chaudhuri R."/>
            <person name="La Ragione R.M."/>
            <person name="Hildebrand F."/>
            <person name="Pallen M.J."/>
        </authorList>
    </citation>
    <scope>NUCLEOTIDE SEQUENCE [LARGE SCALE GENOMIC DNA]</scope>
    <source>
        <strain evidence="2 3">Sa2BVA3</strain>
    </source>
</reference>
<feature type="domain" description="Pseudouridine synthase RsuA/RluA-like" evidence="1">
    <location>
        <begin position="94"/>
        <end position="241"/>
    </location>
</feature>
<sequence>MRTRPTRDGIPASRLQLPPGPWATVFEALCARFPQVPQHTWHDRFERGRVLDAEGRELPASAACRPGAEVHYFREVADEPAIPFVETIVHADAHLVVVDKPHFLPVAPTGAWVRETLLTRLVQRLGNPALVPLHRIDRETAGLVMFSADPASRGRYQALFRERRIRKRYLALAPPLPGLSFPHVRRSRLERGEPFFRMREVPGEPNSESVVEVVERGDASWRYRLEPVTGRKHQLRVHMAALGAPILGDHTYPALRERGDDDHARPLQLLAQALHFEDPLTGAPRSFVALQGTCALRRAVPAAP</sequence>
<comment type="caution">
    <text evidence="2">The sequence shown here is derived from an EMBL/GenBank/DDBJ whole genome shotgun (WGS) entry which is preliminary data.</text>
</comment>
<dbReference type="InterPro" id="IPR006145">
    <property type="entry name" value="PsdUridine_synth_RsuA/RluA"/>
</dbReference>
<protein>
    <submittedName>
        <fullName evidence="2">Pseudouridylate synthase</fullName>
    </submittedName>
</protein>
<dbReference type="InterPro" id="IPR050188">
    <property type="entry name" value="RluA_PseudoU_synthase"/>
</dbReference>
<gene>
    <name evidence="2" type="ORF">H9645_02340</name>
</gene>
<dbReference type="SUPFAM" id="SSF55120">
    <property type="entry name" value="Pseudouridine synthase"/>
    <property type="match status" value="1"/>
</dbReference>